<protein>
    <submittedName>
        <fullName evidence="2">Uncharacterized protein</fullName>
    </submittedName>
</protein>
<name>A0AAE1DZX3_9GAST</name>
<proteinExistence type="predicted"/>
<reference evidence="2" key="1">
    <citation type="journal article" date="2023" name="G3 (Bethesda)">
        <title>A reference genome for the long-term kleptoplast-retaining sea slug Elysia crispata morphotype clarki.</title>
        <authorList>
            <person name="Eastman K.E."/>
            <person name="Pendleton A.L."/>
            <person name="Shaikh M.A."/>
            <person name="Suttiyut T."/>
            <person name="Ogas R."/>
            <person name="Tomko P."/>
            <person name="Gavelis G."/>
            <person name="Widhalm J.R."/>
            <person name="Wisecaver J.H."/>
        </authorList>
    </citation>
    <scope>NUCLEOTIDE SEQUENCE</scope>
    <source>
        <strain evidence="2">ECLA1</strain>
    </source>
</reference>
<feature type="region of interest" description="Disordered" evidence="1">
    <location>
        <begin position="1"/>
        <end position="35"/>
    </location>
</feature>
<evidence type="ECO:0000313" key="2">
    <source>
        <dbReference type="EMBL" id="KAK3788475.1"/>
    </source>
</evidence>
<feature type="compositionally biased region" description="Basic and acidic residues" evidence="1">
    <location>
        <begin position="8"/>
        <end position="34"/>
    </location>
</feature>
<comment type="caution">
    <text evidence="2">The sequence shown here is derived from an EMBL/GenBank/DDBJ whole genome shotgun (WGS) entry which is preliminary data.</text>
</comment>
<accession>A0AAE1DZX3</accession>
<evidence type="ECO:0000256" key="1">
    <source>
        <dbReference type="SAM" id="MobiDB-lite"/>
    </source>
</evidence>
<keyword evidence="3" id="KW-1185">Reference proteome</keyword>
<organism evidence="2 3">
    <name type="scientific">Elysia crispata</name>
    <name type="common">lettuce slug</name>
    <dbReference type="NCBI Taxonomy" id="231223"/>
    <lineage>
        <taxon>Eukaryota</taxon>
        <taxon>Metazoa</taxon>
        <taxon>Spiralia</taxon>
        <taxon>Lophotrochozoa</taxon>
        <taxon>Mollusca</taxon>
        <taxon>Gastropoda</taxon>
        <taxon>Heterobranchia</taxon>
        <taxon>Euthyneura</taxon>
        <taxon>Panpulmonata</taxon>
        <taxon>Sacoglossa</taxon>
        <taxon>Placobranchoidea</taxon>
        <taxon>Plakobranchidae</taxon>
        <taxon>Elysia</taxon>
    </lineage>
</organism>
<dbReference type="EMBL" id="JAWDGP010001758">
    <property type="protein sequence ID" value="KAK3788475.1"/>
    <property type="molecule type" value="Genomic_DNA"/>
</dbReference>
<gene>
    <name evidence="2" type="ORF">RRG08_004770</name>
</gene>
<dbReference type="Proteomes" id="UP001283361">
    <property type="component" value="Unassembled WGS sequence"/>
</dbReference>
<sequence>MESPIKLWPERMSSDPGETERGHTREDPISRIIDDPAASIEQISSSARADGAGFPSPPFRLGVGFIFKRPAKTSRQPDWSRGLGYHRPPRATSGSPNVFQALAPVRDVCWSSCLAAVSSLGSLIVLFVTSSGSAVEADSARLCQ</sequence>
<dbReference type="AlphaFoldDB" id="A0AAE1DZX3"/>
<evidence type="ECO:0000313" key="3">
    <source>
        <dbReference type="Proteomes" id="UP001283361"/>
    </source>
</evidence>